<keyword evidence="5 6" id="KW-0472">Membrane</keyword>
<dbReference type="GO" id="GO:0016020">
    <property type="term" value="C:membrane"/>
    <property type="evidence" value="ECO:0007669"/>
    <property type="project" value="UniProtKB-SubCell"/>
</dbReference>
<evidence type="ECO:0000313" key="8">
    <source>
        <dbReference type="WBParaSite" id="PDA_v2.g21223.t1"/>
    </source>
</evidence>
<evidence type="ECO:0000256" key="6">
    <source>
        <dbReference type="RuleBase" id="RU280813"/>
    </source>
</evidence>
<evidence type="ECO:0000256" key="4">
    <source>
        <dbReference type="ARBA" id="ARBA00022989"/>
    </source>
</evidence>
<evidence type="ECO:0000256" key="5">
    <source>
        <dbReference type="ARBA" id="ARBA00023136"/>
    </source>
</evidence>
<dbReference type="AlphaFoldDB" id="A0A914PXT9"/>
<dbReference type="PANTHER" id="PTHR31552:SF8">
    <property type="entry name" value="SERPENTINE RECEPTOR CLASS GAMMA"/>
    <property type="match status" value="1"/>
</dbReference>
<feature type="transmembrane region" description="Helical" evidence="6">
    <location>
        <begin position="141"/>
        <end position="167"/>
    </location>
</feature>
<dbReference type="Proteomes" id="UP000887578">
    <property type="component" value="Unplaced"/>
</dbReference>
<organism evidence="7 8">
    <name type="scientific">Panagrolaimus davidi</name>
    <dbReference type="NCBI Taxonomy" id="227884"/>
    <lineage>
        <taxon>Eukaryota</taxon>
        <taxon>Metazoa</taxon>
        <taxon>Ecdysozoa</taxon>
        <taxon>Nematoda</taxon>
        <taxon>Chromadorea</taxon>
        <taxon>Rhabditida</taxon>
        <taxon>Tylenchina</taxon>
        <taxon>Panagrolaimomorpha</taxon>
        <taxon>Panagrolaimoidea</taxon>
        <taxon>Panagrolaimidae</taxon>
        <taxon>Panagrolaimus</taxon>
    </lineage>
</organism>
<evidence type="ECO:0000313" key="7">
    <source>
        <dbReference type="Proteomes" id="UP000887578"/>
    </source>
</evidence>
<feature type="transmembrane region" description="Helical" evidence="6">
    <location>
        <begin position="23"/>
        <end position="41"/>
    </location>
</feature>
<dbReference type="PANTHER" id="PTHR31552">
    <property type="entry name" value="SERPENTINE RECEPTOR CLASS GAMMA"/>
    <property type="match status" value="1"/>
</dbReference>
<keyword evidence="7" id="KW-1185">Reference proteome</keyword>
<sequence>MALNRFTIIWVPLMHERIWRRQWYILIIFILSFFQICWRLHEPGTFVVLPDNGSYTSLKNPTAQALSVALSSVVYITTTVIAAILNVLTIIKFYLRKNISSSNVNVNETRLFLVSFVIFIAQLLRTLCTVLRSLFPDDKVLTAVISTALPIISNIFAWSGSVSLLLLSPTTRKEYLSFYLCKKCLQIKTITFSSKPAAQMTPIS</sequence>
<protein>
    <recommendedName>
        <fullName evidence="6">Serpentine receptor class gamma</fullName>
    </recommendedName>
</protein>
<keyword evidence="3 6" id="KW-0812">Transmembrane</keyword>
<dbReference type="GO" id="GO:0004888">
    <property type="term" value="F:transmembrane signaling receptor activity"/>
    <property type="evidence" value="ECO:0007669"/>
    <property type="project" value="InterPro"/>
</dbReference>
<dbReference type="Pfam" id="PF02118">
    <property type="entry name" value="Srg"/>
    <property type="match status" value="1"/>
</dbReference>
<dbReference type="WBParaSite" id="PDA_v2.g21223.t1">
    <property type="protein sequence ID" value="PDA_v2.g21223.t1"/>
    <property type="gene ID" value="PDA_v2.g21223"/>
</dbReference>
<dbReference type="InterPro" id="IPR000609">
    <property type="entry name" value="7TM_GPCR_serpentine_rcpt_Srg"/>
</dbReference>
<accession>A0A914PXT9</accession>
<evidence type="ECO:0000256" key="2">
    <source>
        <dbReference type="ARBA" id="ARBA00005692"/>
    </source>
</evidence>
<comment type="similarity">
    <text evidence="2 6">Belongs to the nematode receptor-like protein srg family.</text>
</comment>
<feature type="transmembrane region" description="Helical" evidence="6">
    <location>
        <begin position="111"/>
        <end position="135"/>
    </location>
</feature>
<name>A0A914PXT9_9BILA</name>
<keyword evidence="4 6" id="KW-1133">Transmembrane helix</keyword>
<evidence type="ECO:0000256" key="3">
    <source>
        <dbReference type="ARBA" id="ARBA00022692"/>
    </source>
</evidence>
<comment type="caution">
    <text evidence="6">Lacks conserved residue(s) required for the propagation of feature annotation.</text>
</comment>
<reference evidence="8" key="1">
    <citation type="submission" date="2022-11" db="UniProtKB">
        <authorList>
            <consortium name="WormBaseParasite"/>
        </authorList>
    </citation>
    <scope>IDENTIFICATION</scope>
</reference>
<evidence type="ECO:0000256" key="1">
    <source>
        <dbReference type="ARBA" id="ARBA00004141"/>
    </source>
</evidence>
<dbReference type="GO" id="GO:0007606">
    <property type="term" value="P:sensory perception of chemical stimulus"/>
    <property type="evidence" value="ECO:0007669"/>
    <property type="project" value="UniProtKB-UniRule"/>
</dbReference>
<feature type="transmembrane region" description="Helical" evidence="6">
    <location>
        <begin position="65"/>
        <end position="91"/>
    </location>
</feature>
<proteinExistence type="inferred from homology"/>
<comment type="subcellular location">
    <subcellularLocation>
        <location evidence="1">Membrane</location>
        <topology evidence="1">Multi-pass membrane protein</topology>
    </subcellularLocation>
</comment>